<evidence type="ECO:0000313" key="1">
    <source>
        <dbReference type="EMBL" id="AGS54112.1"/>
    </source>
</evidence>
<accession>A0A806K290</accession>
<dbReference type="AlphaFoldDB" id="A0A806K290"/>
<reference evidence="1" key="1">
    <citation type="submission" date="2012-03" db="EMBL/GenBank/DDBJ databases">
        <title>Functional metagenomics reveals considerable lignocellulase gene clusters in the gut microbiome of a wood-feeding higher termite.</title>
        <authorList>
            <person name="Liu N."/>
        </authorList>
    </citation>
    <scope>NUCLEOTIDE SEQUENCE</scope>
</reference>
<proteinExistence type="predicted"/>
<name>A0A806K290_9BACT</name>
<organism evidence="1">
    <name type="scientific">uncultured bacterium contig00021</name>
    <dbReference type="NCBI Taxonomy" id="1181511"/>
    <lineage>
        <taxon>Bacteria</taxon>
        <taxon>environmental samples</taxon>
    </lineage>
</organism>
<protein>
    <submittedName>
        <fullName evidence="1">Uncharacterized protein</fullName>
    </submittedName>
</protein>
<dbReference type="EMBL" id="JQ844277">
    <property type="protein sequence ID" value="AGS54112.1"/>
    <property type="molecule type" value="Genomic_DNA"/>
</dbReference>
<sequence>MPRVYSSLRAILGAGGYPKKGKKKKEIRIMLCALTGAVGRDKTT</sequence>